<evidence type="ECO:0000256" key="7">
    <source>
        <dbReference type="ARBA" id="ARBA00022729"/>
    </source>
</evidence>
<evidence type="ECO:0000256" key="5">
    <source>
        <dbReference type="ARBA" id="ARBA00022692"/>
    </source>
</evidence>
<keyword evidence="5 13" id="KW-0812">Transmembrane</keyword>
<evidence type="ECO:0000256" key="13">
    <source>
        <dbReference type="RuleBase" id="RU369069"/>
    </source>
</evidence>
<comment type="cofactor">
    <cofactor evidence="1">
        <name>Co(2+)</name>
        <dbReference type="ChEBI" id="CHEBI:48828"/>
    </cofactor>
</comment>
<evidence type="ECO:0000256" key="2">
    <source>
        <dbReference type="ARBA" id="ARBA00004479"/>
    </source>
</evidence>
<dbReference type="InterPro" id="IPR040230">
    <property type="entry name" value="TIKI1/2-like"/>
</dbReference>
<keyword evidence="13" id="KW-1003">Cell membrane</keyword>
<evidence type="ECO:0000256" key="9">
    <source>
        <dbReference type="ARBA" id="ARBA00022989"/>
    </source>
</evidence>
<dbReference type="CDD" id="cd14789">
    <property type="entry name" value="Tiki"/>
    <property type="match status" value="1"/>
</dbReference>
<dbReference type="GO" id="GO:0004222">
    <property type="term" value="F:metalloendopeptidase activity"/>
    <property type="evidence" value="ECO:0007669"/>
    <property type="project" value="UniProtKB-UniRule"/>
</dbReference>
<evidence type="ECO:0000313" key="15">
    <source>
        <dbReference type="Proteomes" id="UP000015104"/>
    </source>
</evidence>
<dbReference type="eggNOG" id="ENOG502QPR1">
    <property type="taxonomic scope" value="Eukaryota"/>
</dbReference>
<organism evidence="14 15">
    <name type="scientific">Tetranychus urticae</name>
    <name type="common">Two-spotted spider mite</name>
    <dbReference type="NCBI Taxonomy" id="32264"/>
    <lineage>
        <taxon>Eukaryota</taxon>
        <taxon>Metazoa</taxon>
        <taxon>Ecdysozoa</taxon>
        <taxon>Arthropoda</taxon>
        <taxon>Chelicerata</taxon>
        <taxon>Arachnida</taxon>
        <taxon>Acari</taxon>
        <taxon>Acariformes</taxon>
        <taxon>Trombidiformes</taxon>
        <taxon>Prostigmata</taxon>
        <taxon>Eleutherengona</taxon>
        <taxon>Raphignathae</taxon>
        <taxon>Tetranychoidea</taxon>
        <taxon>Tetranychidae</taxon>
        <taxon>Tetranychus</taxon>
    </lineage>
</organism>
<evidence type="ECO:0000256" key="4">
    <source>
        <dbReference type="ARBA" id="ARBA00022670"/>
    </source>
</evidence>
<dbReference type="HOGENOM" id="CLU_046347_0_0_1"/>
<reference evidence="15" key="1">
    <citation type="submission" date="2011-08" db="EMBL/GenBank/DDBJ databases">
        <authorList>
            <person name="Rombauts S."/>
        </authorList>
    </citation>
    <scope>NUCLEOTIDE SEQUENCE</scope>
    <source>
        <strain evidence="15">London</strain>
    </source>
</reference>
<reference evidence="14" key="2">
    <citation type="submission" date="2015-06" db="UniProtKB">
        <authorList>
            <consortium name="EnsemblMetazoa"/>
        </authorList>
    </citation>
    <scope>IDENTIFICATION</scope>
</reference>
<dbReference type="GO" id="GO:0030178">
    <property type="term" value="P:negative regulation of Wnt signaling pathway"/>
    <property type="evidence" value="ECO:0007669"/>
    <property type="project" value="UniProtKB-UniRule"/>
</dbReference>
<evidence type="ECO:0000256" key="3">
    <source>
        <dbReference type="ARBA" id="ARBA00008261"/>
    </source>
</evidence>
<comment type="subcellular location">
    <subcellularLocation>
        <location evidence="13">Cell membrane</location>
        <topology evidence="13">Single-pass type I membrane protein</topology>
    </subcellularLocation>
    <subcellularLocation>
        <location evidence="2">Membrane</location>
        <topology evidence="2">Single-pass type I membrane protein</topology>
    </subcellularLocation>
</comment>
<keyword evidence="4 13" id="KW-0645">Protease</keyword>
<evidence type="ECO:0000256" key="8">
    <source>
        <dbReference type="ARBA" id="ARBA00022801"/>
    </source>
</evidence>
<dbReference type="PANTHER" id="PTHR31120">
    <property type="entry name" value="METALLOPROTEASE TIKI"/>
    <property type="match status" value="1"/>
</dbReference>
<evidence type="ECO:0000313" key="14">
    <source>
        <dbReference type="EnsemblMetazoa" id="tetur01g10560.1"/>
    </source>
</evidence>
<protein>
    <recommendedName>
        <fullName evidence="13">Metalloprotease TIKI homolog</fullName>
        <ecNumber evidence="13">3.4.-.-</ecNumber>
    </recommendedName>
</protein>
<keyword evidence="13" id="KW-0879">Wnt signaling pathway</keyword>
<name>T1JSH8_TETUR</name>
<dbReference type="EMBL" id="CAEY01000461">
    <property type="status" value="NOT_ANNOTATED_CDS"/>
    <property type="molecule type" value="Genomic_DNA"/>
</dbReference>
<keyword evidence="10 13" id="KW-0482">Metalloprotease</keyword>
<comment type="similarity">
    <text evidence="3 13">Belongs to the TIKI family.</text>
</comment>
<dbReference type="PANTHER" id="PTHR31120:SF6">
    <property type="entry name" value="METALLOPROTEASE TIKI HOMOLOG"/>
    <property type="match status" value="1"/>
</dbReference>
<keyword evidence="6 13" id="KW-0479">Metal-binding</keyword>
<evidence type="ECO:0000256" key="10">
    <source>
        <dbReference type="ARBA" id="ARBA00023049"/>
    </source>
</evidence>
<accession>T1JSH8</accession>
<dbReference type="GO" id="GO:0006508">
    <property type="term" value="P:proteolysis"/>
    <property type="evidence" value="ECO:0007669"/>
    <property type="project" value="UniProtKB-KW"/>
</dbReference>
<dbReference type="GO" id="GO:0016055">
    <property type="term" value="P:Wnt signaling pathway"/>
    <property type="evidence" value="ECO:0007669"/>
    <property type="project" value="UniProtKB-KW"/>
</dbReference>
<dbReference type="GO" id="GO:0005886">
    <property type="term" value="C:plasma membrane"/>
    <property type="evidence" value="ECO:0007669"/>
    <property type="project" value="UniProtKB-SubCell"/>
</dbReference>
<keyword evidence="12" id="KW-0325">Glycoprotein</keyword>
<keyword evidence="11 13" id="KW-0472">Membrane</keyword>
<evidence type="ECO:0000256" key="6">
    <source>
        <dbReference type="ARBA" id="ARBA00022723"/>
    </source>
</evidence>
<evidence type="ECO:0000256" key="1">
    <source>
        <dbReference type="ARBA" id="ARBA00001941"/>
    </source>
</evidence>
<sequence length="389" mass="45700">MYTPFLWKVTGNGLNKPAYLFGTLHVAYTRVWDYIPPIVKHKFRESDNVFFELDLLEPSVSNGMDDCKYLPHGQQLSSILPRDLYLRLVDHLKHVRFMMPKWILPKNRHSRDEASSLFRAKTSQWKRKHAIWTLLMIDSLTESQIRSHGTPTLDYYLAQEAQRMGKKTGAVENVEDQCEPLNNLNLSHVIFALNMSLFNHENIRRGLVLETQRYEALLEKYKCGNIDMLMSQEQMPSKDDALMSGQIEEYFREKFIKNRNPKMVKRIMSLLKEHPSEAYFFAFGVAHFIGNGSIIDLLKAHGYQIERVNNSRISSIHENRHQIRSRVNLLRRDETLITRMEPISRLDSYKIIVRNEEEPTVEQTNPLINWLMLACLFIMCIFVILQARR</sequence>
<proteinExistence type="inferred from homology"/>
<dbReference type="Proteomes" id="UP000015104">
    <property type="component" value="Unassembled WGS sequence"/>
</dbReference>
<keyword evidence="8 13" id="KW-0378">Hydrolase</keyword>
<keyword evidence="15" id="KW-1185">Reference proteome</keyword>
<dbReference type="EnsemblMetazoa" id="tetur01g10560.1">
    <property type="protein sequence ID" value="tetur01g10560.1"/>
    <property type="gene ID" value="tetur01g10560"/>
</dbReference>
<dbReference type="EC" id="3.4.-.-" evidence="13"/>
<dbReference type="GO" id="GO:0046872">
    <property type="term" value="F:metal ion binding"/>
    <property type="evidence" value="ECO:0007669"/>
    <property type="project" value="UniProtKB-UniRule"/>
</dbReference>
<evidence type="ECO:0000256" key="12">
    <source>
        <dbReference type="ARBA" id="ARBA00023180"/>
    </source>
</evidence>
<comment type="function">
    <text evidence="13">Metalloprotease that acts as a negative regulator of the Wnt signaling pathway.</text>
</comment>
<keyword evidence="7 13" id="KW-0732">Signal</keyword>
<evidence type="ECO:0000256" key="11">
    <source>
        <dbReference type="ARBA" id="ARBA00023136"/>
    </source>
</evidence>
<dbReference type="InterPro" id="IPR002816">
    <property type="entry name" value="TraB/PrgY/GumN_fam"/>
</dbReference>
<feature type="transmembrane region" description="Helical" evidence="13">
    <location>
        <begin position="367"/>
        <end position="385"/>
    </location>
</feature>
<dbReference type="AlphaFoldDB" id="T1JSH8"/>
<comment type="cofactor">
    <cofactor evidence="13">
        <name>Mn(2+)</name>
        <dbReference type="ChEBI" id="CHEBI:29035"/>
    </cofactor>
    <cofactor evidence="13">
        <name>Co(2+)</name>
        <dbReference type="ChEBI" id="CHEBI:48828"/>
    </cofactor>
    <text evidence="13">Divalent metal cations. Mn(2+) or Co(2+).</text>
</comment>
<keyword evidence="9 13" id="KW-1133">Transmembrane helix</keyword>
<dbReference type="Pfam" id="PF01963">
    <property type="entry name" value="TraB_PrgY_gumN"/>
    <property type="match status" value="1"/>
</dbReference>